<protein>
    <submittedName>
        <fullName evidence="1">Uncharacterized protein</fullName>
    </submittedName>
</protein>
<evidence type="ECO:0000313" key="2">
    <source>
        <dbReference type="Proteomes" id="UP001172457"/>
    </source>
</evidence>
<evidence type="ECO:0000313" key="1">
    <source>
        <dbReference type="EMBL" id="KAJ9536594.1"/>
    </source>
</evidence>
<reference evidence="1" key="1">
    <citation type="submission" date="2023-03" db="EMBL/GenBank/DDBJ databases">
        <title>Chromosome-scale reference genome and RAD-based genetic map of yellow starthistle (Centaurea solstitialis) reveal putative structural variation and QTLs associated with invader traits.</title>
        <authorList>
            <person name="Reatini B."/>
            <person name="Cang F.A."/>
            <person name="Jiang Q."/>
            <person name="Mckibben M.T.W."/>
            <person name="Barker M.S."/>
            <person name="Rieseberg L.H."/>
            <person name="Dlugosch K.M."/>
        </authorList>
    </citation>
    <scope>NUCLEOTIDE SEQUENCE</scope>
    <source>
        <strain evidence="1">CAN-66</strain>
        <tissue evidence="1">Leaf</tissue>
    </source>
</reference>
<organism evidence="1 2">
    <name type="scientific">Centaurea solstitialis</name>
    <name type="common">yellow star-thistle</name>
    <dbReference type="NCBI Taxonomy" id="347529"/>
    <lineage>
        <taxon>Eukaryota</taxon>
        <taxon>Viridiplantae</taxon>
        <taxon>Streptophyta</taxon>
        <taxon>Embryophyta</taxon>
        <taxon>Tracheophyta</taxon>
        <taxon>Spermatophyta</taxon>
        <taxon>Magnoliopsida</taxon>
        <taxon>eudicotyledons</taxon>
        <taxon>Gunneridae</taxon>
        <taxon>Pentapetalae</taxon>
        <taxon>asterids</taxon>
        <taxon>campanulids</taxon>
        <taxon>Asterales</taxon>
        <taxon>Asteraceae</taxon>
        <taxon>Carduoideae</taxon>
        <taxon>Cardueae</taxon>
        <taxon>Centaureinae</taxon>
        <taxon>Centaurea</taxon>
    </lineage>
</organism>
<dbReference type="EMBL" id="JARYMX010000015">
    <property type="protein sequence ID" value="KAJ9536594.1"/>
    <property type="molecule type" value="Genomic_DNA"/>
</dbReference>
<gene>
    <name evidence="1" type="ORF">OSB04_un000243</name>
</gene>
<dbReference type="AlphaFoldDB" id="A0AA38S4P4"/>
<name>A0AA38S4P4_9ASTR</name>
<keyword evidence="2" id="KW-1185">Reference proteome</keyword>
<comment type="caution">
    <text evidence="1">The sequence shown here is derived from an EMBL/GenBank/DDBJ whole genome shotgun (WGS) entry which is preliminary data.</text>
</comment>
<proteinExistence type="predicted"/>
<accession>A0AA38S4P4</accession>
<dbReference type="Proteomes" id="UP001172457">
    <property type="component" value="Unassembled WGS sequence"/>
</dbReference>
<sequence length="127" mass="14295">MLPLLSELLNWVLRSDQFDLQVSTSRQNTGFKESGHKEMVVKLGIIPDLDWLIWEPMLLIEGLQDESILMICREDILLGSNPKGLIPSTNNPMKIAVQKWPIESMKPVSDMTKTSPLTCTKGVNLGF</sequence>